<protein>
    <recommendedName>
        <fullName evidence="4">Peptidase S9 prolyl oligopeptidase catalytic domain-containing protein</fullName>
    </recommendedName>
</protein>
<dbReference type="FunCoup" id="E8R3B4">
    <property type="interactions" value="22"/>
</dbReference>
<dbReference type="GO" id="GO:0052689">
    <property type="term" value="F:carboxylic ester hydrolase activity"/>
    <property type="evidence" value="ECO:0007669"/>
    <property type="project" value="UniProtKB-ARBA"/>
</dbReference>
<dbReference type="PANTHER" id="PTHR22946">
    <property type="entry name" value="DIENELACTONE HYDROLASE DOMAIN-CONTAINING PROTEIN-RELATED"/>
    <property type="match status" value="1"/>
</dbReference>
<dbReference type="InterPro" id="IPR050261">
    <property type="entry name" value="FrsA_esterase"/>
</dbReference>
<keyword evidence="3" id="KW-1185">Reference proteome</keyword>
<sequence length="382" mass="41471">MPGVVWGLLSVAFVLTVDGPKKAAVALEPNGGSVAEAADSSTNASEPGAALIRGRARFIPSDRETTEVGELFRLGPAEFDYTMKKTRETADLTVWRVTFPSPLPSPLPENNVVPLDYFAPKVPAPGGADRRPAVVVLHILGADFALSRYLCARLAQRGVAAAFLQLPYYGDRRPPGGDQRFLSADIERSVAAMRQGVCDVRYAVAWLAQRPEVDPERLGVAGISLGGIISSLVAANDPHVREGAFLLAGGGLDDILWDMPEREARLYKRKWLELGRTKADLTQLTSSYDPLTYASRLKGKRLLMIAGNVDEVVPAESAQRLWDAAGRPPIRWLDCGHYSAAAYLLPEMRNVVEFFVEGPYAPPRPPILGNPPPPMSHSIGRE</sequence>
<keyword evidence="1" id="KW-0378">Hydrolase</keyword>
<proteinExistence type="predicted"/>
<evidence type="ECO:0000313" key="3">
    <source>
        <dbReference type="Proteomes" id="UP000008631"/>
    </source>
</evidence>
<dbReference type="eggNOG" id="COG1073">
    <property type="taxonomic scope" value="Bacteria"/>
</dbReference>
<dbReference type="Gene3D" id="3.40.50.1820">
    <property type="entry name" value="alpha/beta hydrolase"/>
    <property type="match status" value="1"/>
</dbReference>
<dbReference type="InterPro" id="IPR029058">
    <property type="entry name" value="AB_hydrolase_fold"/>
</dbReference>
<gene>
    <name evidence="2" type="ordered locus">Isop_3059</name>
</gene>
<accession>E8R3B4</accession>
<dbReference type="InterPro" id="IPR019149">
    <property type="entry name" value="ABHD18"/>
</dbReference>
<evidence type="ECO:0000256" key="1">
    <source>
        <dbReference type="ARBA" id="ARBA00022801"/>
    </source>
</evidence>
<dbReference type="STRING" id="575540.Isop_3059"/>
<dbReference type="GO" id="GO:0006508">
    <property type="term" value="P:proteolysis"/>
    <property type="evidence" value="ECO:0007669"/>
    <property type="project" value="InterPro"/>
</dbReference>
<dbReference type="GO" id="GO:0004252">
    <property type="term" value="F:serine-type endopeptidase activity"/>
    <property type="evidence" value="ECO:0007669"/>
    <property type="project" value="InterPro"/>
</dbReference>
<evidence type="ECO:0008006" key="4">
    <source>
        <dbReference type="Google" id="ProtNLM"/>
    </source>
</evidence>
<dbReference type="InParanoid" id="E8R3B4"/>
<dbReference type="RefSeq" id="WP_013565912.1">
    <property type="nucleotide sequence ID" value="NC_014962.1"/>
</dbReference>
<organism evidence="2 3">
    <name type="scientific">Isosphaera pallida (strain ATCC 43644 / DSM 9630 / IS1B)</name>
    <dbReference type="NCBI Taxonomy" id="575540"/>
    <lineage>
        <taxon>Bacteria</taxon>
        <taxon>Pseudomonadati</taxon>
        <taxon>Planctomycetota</taxon>
        <taxon>Planctomycetia</taxon>
        <taxon>Isosphaerales</taxon>
        <taxon>Isosphaeraceae</taxon>
        <taxon>Isosphaera</taxon>
    </lineage>
</organism>
<reference key="1">
    <citation type="submission" date="2010-11" db="EMBL/GenBank/DDBJ databases">
        <title>The complete sequence of chromosome of Isophaera pallida ATCC 43644.</title>
        <authorList>
            <consortium name="US DOE Joint Genome Institute (JGI-PGF)"/>
            <person name="Lucas S."/>
            <person name="Copeland A."/>
            <person name="Lapidus A."/>
            <person name="Bruce D."/>
            <person name="Goodwin L."/>
            <person name="Pitluck S."/>
            <person name="Kyrpides N."/>
            <person name="Mavromatis K."/>
            <person name="Pagani I."/>
            <person name="Ivanova N."/>
            <person name="Saunders E."/>
            <person name="Brettin T."/>
            <person name="Detter J.C."/>
            <person name="Han C."/>
            <person name="Tapia R."/>
            <person name="Land M."/>
            <person name="Hauser L."/>
            <person name="Markowitz V."/>
            <person name="Cheng J.-F."/>
            <person name="Hugenholtz P."/>
            <person name="Woyke T."/>
            <person name="Wu D."/>
            <person name="Eisen J.A."/>
        </authorList>
    </citation>
    <scope>NUCLEOTIDE SEQUENCE</scope>
    <source>
        <strain>ATCC 43644</strain>
    </source>
</reference>
<dbReference type="InterPro" id="IPR002471">
    <property type="entry name" value="Pept_S9_AS"/>
</dbReference>
<dbReference type="SUPFAM" id="SSF53474">
    <property type="entry name" value="alpha/beta-Hydrolases"/>
    <property type="match status" value="1"/>
</dbReference>
<name>E8R3B4_ISOPI</name>
<dbReference type="PROSITE" id="PS00708">
    <property type="entry name" value="PRO_ENDOPEP_SER"/>
    <property type="match status" value="1"/>
</dbReference>
<dbReference type="KEGG" id="ipa:Isop_3059"/>
<dbReference type="Proteomes" id="UP000008631">
    <property type="component" value="Chromosome"/>
</dbReference>
<dbReference type="PANTHER" id="PTHR22946:SF9">
    <property type="entry name" value="POLYKETIDE TRANSFERASE AF380"/>
    <property type="match status" value="1"/>
</dbReference>
<reference evidence="2 3" key="2">
    <citation type="journal article" date="2011" name="Stand. Genomic Sci.">
        <title>Complete genome sequence of Isosphaera pallida type strain (IS1B).</title>
        <authorList>
            <consortium name="US DOE Joint Genome Institute (JGI-PGF)"/>
            <person name="Goker M."/>
            <person name="Cleland D."/>
            <person name="Saunders E."/>
            <person name="Lapidus A."/>
            <person name="Nolan M."/>
            <person name="Lucas S."/>
            <person name="Hammon N."/>
            <person name="Deshpande S."/>
            <person name="Cheng J.F."/>
            <person name="Tapia R."/>
            <person name="Han C."/>
            <person name="Goodwin L."/>
            <person name="Pitluck S."/>
            <person name="Liolios K."/>
            <person name="Pagani I."/>
            <person name="Ivanova N."/>
            <person name="Mavromatis K."/>
            <person name="Pati A."/>
            <person name="Chen A."/>
            <person name="Palaniappan K."/>
            <person name="Land M."/>
            <person name="Hauser L."/>
            <person name="Chang Y.J."/>
            <person name="Jeffries C.D."/>
            <person name="Detter J.C."/>
            <person name="Beck B."/>
            <person name="Woyke T."/>
            <person name="Bristow J."/>
            <person name="Eisen J.A."/>
            <person name="Markowitz V."/>
            <person name="Hugenholtz P."/>
            <person name="Kyrpides N.C."/>
            <person name="Klenk H.P."/>
        </authorList>
    </citation>
    <scope>NUCLEOTIDE SEQUENCE [LARGE SCALE GENOMIC DNA]</scope>
    <source>
        <strain evidence="3">ATCC 43644 / DSM 9630 / IS1B</strain>
    </source>
</reference>
<dbReference type="EMBL" id="CP002353">
    <property type="protein sequence ID" value="ADV63624.1"/>
    <property type="molecule type" value="Genomic_DNA"/>
</dbReference>
<dbReference type="HOGENOM" id="CLU_871249_0_0_0"/>
<dbReference type="OrthoDB" id="9783926at2"/>
<evidence type="ECO:0000313" key="2">
    <source>
        <dbReference type="EMBL" id="ADV63624.1"/>
    </source>
</evidence>
<dbReference type="Pfam" id="PF09752">
    <property type="entry name" value="ABHD18"/>
    <property type="match status" value="1"/>
</dbReference>
<dbReference type="AlphaFoldDB" id="E8R3B4"/>